<dbReference type="SMART" id="SM00408">
    <property type="entry name" value="IGc2"/>
    <property type="match status" value="3"/>
</dbReference>
<evidence type="ECO:0000256" key="3">
    <source>
        <dbReference type="SAM" id="MobiDB-lite"/>
    </source>
</evidence>
<accession>A0ABY7FW30</accession>
<dbReference type="PANTHER" id="PTHR44170">
    <property type="entry name" value="PROTEIN SIDEKICK"/>
    <property type="match status" value="1"/>
</dbReference>
<keyword evidence="4" id="KW-0472">Membrane</keyword>
<dbReference type="Proteomes" id="UP001164746">
    <property type="component" value="Chromosome 14"/>
</dbReference>
<evidence type="ECO:0000256" key="4">
    <source>
        <dbReference type="SAM" id="Phobius"/>
    </source>
</evidence>
<dbReference type="PROSITE" id="PS50835">
    <property type="entry name" value="IG_LIKE"/>
    <property type="match status" value="3"/>
</dbReference>
<proteinExistence type="predicted"/>
<dbReference type="InterPro" id="IPR036179">
    <property type="entry name" value="Ig-like_dom_sf"/>
</dbReference>
<keyword evidence="4" id="KW-0812">Transmembrane</keyword>
<protein>
    <submittedName>
        <fullName evidence="7">NRG-like protein</fullName>
    </submittedName>
</protein>
<organism evidence="7 8">
    <name type="scientific">Mya arenaria</name>
    <name type="common">Soft-shell clam</name>
    <dbReference type="NCBI Taxonomy" id="6604"/>
    <lineage>
        <taxon>Eukaryota</taxon>
        <taxon>Metazoa</taxon>
        <taxon>Spiralia</taxon>
        <taxon>Lophotrochozoa</taxon>
        <taxon>Mollusca</taxon>
        <taxon>Bivalvia</taxon>
        <taxon>Autobranchia</taxon>
        <taxon>Heteroconchia</taxon>
        <taxon>Euheterodonta</taxon>
        <taxon>Imparidentia</taxon>
        <taxon>Neoheterodontei</taxon>
        <taxon>Myida</taxon>
        <taxon>Myoidea</taxon>
        <taxon>Myidae</taxon>
        <taxon>Mya</taxon>
    </lineage>
</organism>
<dbReference type="Pfam" id="PF07679">
    <property type="entry name" value="I-set"/>
    <property type="match status" value="1"/>
</dbReference>
<dbReference type="SMART" id="SM00060">
    <property type="entry name" value="FN3"/>
    <property type="match status" value="3"/>
</dbReference>
<dbReference type="InterPro" id="IPR013098">
    <property type="entry name" value="Ig_I-set"/>
</dbReference>
<feature type="domain" description="Fibronectin type-III" evidence="6">
    <location>
        <begin position="535"/>
        <end position="630"/>
    </location>
</feature>
<evidence type="ECO:0000256" key="1">
    <source>
        <dbReference type="ARBA" id="ARBA00022737"/>
    </source>
</evidence>
<sequence length="1224" mass="139421">DKRKLQVRAEGHILQYGLIANLVLHLKNPKENIATRKGAHNMFWDVKMIVRVFLVLLCAIHTHAVNRPPNMIQHPKDKDIFYKAGESVVITCIADGIPKPIYRWKRNKEDFNPSGNDNRVVQIPNQGTIVFSRPESKDEGIFQCFADNGYGIAASIKVNLREAKLEKFSYEERKEHYELWGNPLTLPCTPPQSYPSADVYWVIKEQNGRWQAINFNKRISMDLEATPQKRPAYELWTSPSDQFFVKGNTLRLKCIFAGNPTPEVYWSKINGGFPDRMVLKSFGQELEITDLELSDGGQYECTGLNAESQQRATKAFDVRIESDGQESVRDPRIYRNPRFHKSRNNITLTGLTLEDHMNIQCNCSNKHGYVWADVYLNVLEEAPTIMVPPPPTLKVAEAQSVTITCVVTGKPDPIITWYRDQNLITGGRFKILPTGKTRIEQYPMDLEVGAGRDAKFTCSGSTDFDEAGNMLVYWEKDGKQMSTNEHRMTQNFQDNSLTIAGAIVRDSGVYTCVITNGLDEDRAFAFLTVKDRPDPPSSVEIDRCREKKADIKWVKGIENNAPVIHFIVQYNTTFNPDQWVSVETVDYTQNTATISLSPYANYTFRVIATNKIGASTPSYHTPTVCKTNPEAPNKNPQNPMNLLEHNGPGFKYQVTVRQRGSIAQGTTYNVDNWMNNTLEHMATDPYFPYAVRVQAKNSIGDSTTEAQEKTLYSYEDVPGAIVKNVEVSDISASTVKLTWTWDKIWLEESGAIAQIHGEFRAFKVQFWRVDEKMSTFQEREVSWVEVLPKEVPAGSQSIKSSYIMRNLPQNAAISLQICVTNNFYVGRPSDPITFTTYEGVPGPVNMLEARIRSSNSFTLVWLPPLNEDRNGIIRGYDIAYQTVDGLALGSLHDRSEQINDPNSVSAVLSGLLPNMKYRIHVYARTQFGRGEGSFIEASTTEKAAIGTPKFEIYNVHENSFNVTWVPDAYFGKHIVHYVEYRKEAAARAIGSNYGWFIGILVAGVLLIGAAVWIYLMHRWRKQDPRVQEKPKTPRDAKAKKSEHEKMYPDSDEDYDRKRYKEDQYDDKYDDQGRGATNYDEPDDQSFHDDRKGYGEYNDERSKFDKSGAPFYKQFFGNTTVFLLEKNPFLLMLGDIILCDTCVKHNKLYMCMLQTSVFIKSVVSLNKKKLVSNDVSNNRYNHAKKCLKPCVLAWVPDLDMHILKSVTNYTFFDKSRKNTFANNIV</sequence>
<evidence type="ECO:0000259" key="6">
    <source>
        <dbReference type="PROSITE" id="PS50853"/>
    </source>
</evidence>
<feature type="region of interest" description="Disordered" evidence="3">
    <location>
        <begin position="1024"/>
        <end position="1053"/>
    </location>
</feature>
<gene>
    <name evidence="7" type="ORF">MAR_011188</name>
</gene>
<dbReference type="SMART" id="SM00409">
    <property type="entry name" value="IG"/>
    <property type="match status" value="3"/>
</dbReference>
<dbReference type="Gene3D" id="2.60.40.10">
    <property type="entry name" value="Immunoglobulins"/>
    <property type="match status" value="8"/>
</dbReference>
<feature type="domain" description="Fibronectin type-III" evidence="6">
    <location>
        <begin position="840"/>
        <end position="943"/>
    </location>
</feature>
<feature type="domain" description="Ig-like" evidence="5">
    <location>
        <begin position="231"/>
        <end position="317"/>
    </location>
</feature>
<evidence type="ECO:0000256" key="2">
    <source>
        <dbReference type="ARBA" id="ARBA00023157"/>
    </source>
</evidence>
<name>A0ABY7FW30_MYAAR</name>
<feature type="domain" description="Fibronectin type-III" evidence="6">
    <location>
        <begin position="721"/>
        <end position="839"/>
    </location>
</feature>
<feature type="domain" description="Ig-like" evidence="5">
    <location>
        <begin position="69"/>
        <end position="159"/>
    </location>
</feature>
<evidence type="ECO:0000313" key="8">
    <source>
        <dbReference type="Proteomes" id="UP001164746"/>
    </source>
</evidence>
<dbReference type="CDD" id="cd00063">
    <property type="entry name" value="FN3"/>
    <property type="match status" value="3"/>
</dbReference>
<dbReference type="PROSITE" id="PS50853">
    <property type="entry name" value="FN3"/>
    <property type="match status" value="3"/>
</dbReference>
<feature type="domain" description="Ig-like" evidence="5">
    <location>
        <begin position="383"/>
        <end position="525"/>
    </location>
</feature>
<dbReference type="InterPro" id="IPR003961">
    <property type="entry name" value="FN3_dom"/>
</dbReference>
<dbReference type="InterPro" id="IPR007110">
    <property type="entry name" value="Ig-like_dom"/>
</dbReference>
<keyword evidence="1" id="KW-0677">Repeat</keyword>
<dbReference type="Pfam" id="PF00041">
    <property type="entry name" value="fn3"/>
    <property type="match status" value="2"/>
</dbReference>
<dbReference type="InterPro" id="IPR003599">
    <property type="entry name" value="Ig_sub"/>
</dbReference>
<feature type="region of interest" description="Disordered" evidence="3">
    <location>
        <begin position="1065"/>
        <end position="1091"/>
    </location>
</feature>
<keyword evidence="8" id="KW-1185">Reference proteome</keyword>
<dbReference type="Pfam" id="PF13927">
    <property type="entry name" value="Ig_3"/>
    <property type="match status" value="3"/>
</dbReference>
<dbReference type="InterPro" id="IPR036116">
    <property type="entry name" value="FN3_sf"/>
</dbReference>
<feature type="transmembrane region" description="Helical" evidence="4">
    <location>
        <begin position="993"/>
        <end position="1015"/>
    </location>
</feature>
<evidence type="ECO:0000259" key="5">
    <source>
        <dbReference type="PROSITE" id="PS50835"/>
    </source>
</evidence>
<dbReference type="EMBL" id="CP111025">
    <property type="protein sequence ID" value="WAR25484.1"/>
    <property type="molecule type" value="Genomic_DNA"/>
</dbReference>
<keyword evidence="2" id="KW-1015">Disulfide bond</keyword>
<dbReference type="InterPro" id="IPR013783">
    <property type="entry name" value="Ig-like_fold"/>
</dbReference>
<evidence type="ECO:0000313" key="7">
    <source>
        <dbReference type="EMBL" id="WAR25484.1"/>
    </source>
</evidence>
<reference evidence="7" key="1">
    <citation type="submission" date="2022-11" db="EMBL/GenBank/DDBJ databases">
        <title>Centuries of genome instability and evolution in soft-shell clam transmissible cancer (bioRxiv).</title>
        <authorList>
            <person name="Hart S.F.M."/>
            <person name="Yonemitsu M.A."/>
            <person name="Giersch R.M."/>
            <person name="Beal B.F."/>
            <person name="Arriagada G."/>
            <person name="Davis B.W."/>
            <person name="Ostrander E.A."/>
            <person name="Goff S.P."/>
            <person name="Metzger M.J."/>
        </authorList>
    </citation>
    <scope>NUCLEOTIDE SEQUENCE</scope>
    <source>
        <strain evidence="7">MELC-2E11</strain>
        <tissue evidence="7">Siphon/mantle</tissue>
    </source>
</reference>
<feature type="non-terminal residue" evidence="7">
    <location>
        <position position="1224"/>
    </location>
</feature>
<dbReference type="SUPFAM" id="SSF49265">
    <property type="entry name" value="Fibronectin type III"/>
    <property type="match status" value="2"/>
</dbReference>
<dbReference type="SUPFAM" id="SSF48726">
    <property type="entry name" value="Immunoglobulin"/>
    <property type="match status" value="3"/>
</dbReference>
<keyword evidence="4" id="KW-1133">Transmembrane helix</keyword>
<dbReference type="PANTHER" id="PTHR44170:SF6">
    <property type="entry name" value="CONTACTIN"/>
    <property type="match status" value="1"/>
</dbReference>
<dbReference type="InterPro" id="IPR003598">
    <property type="entry name" value="Ig_sub2"/>
</dbReference>